<feature type="region of interest" description="Disordered" evidence="1">
    <location>
        <begin position="355"/>
        <end position="430"/>
    </location>
</feature>
<feature type="compositionally biased region" description="Basic and acidic residues" evidence="1">
    <location>
        <begin position="414"/>
        <end position="425"/>
    </location>
</feature>
<accession>A0A8H4NS88</accession>
<organism evidence="2 3">
    <name type="scientific">Fusarium austroafricanum</name>
    <dbReference type="NCBI Taxonomy" id="2364996"/>
    <lineage>
        <taxon>Eukaryota</taxon>
        <taxon>Fungi</taxon>
        <taxon>Dikarya</taxon>
        <taxon>Ascomycota</taxon>
        <taxon>Pezizomycotina</taxon>
        <taxon>Sordariomycetes</taxon>
        <taxon>Hypocreomycetidae</taxon>
        <taxon>Hypocreales</taxon>
        <taxon>Nectriaceae</taxon>
        <taxon>Fusarium</taxon>
        <taxon>Fusarium concolor species complex</taxon>
    </lineage>
</organism>
<dbReference type="Proteomes" id="UP000605986">
    <property type="component" value="Unassembled WGS sequence"/>
</dbReference>
<feature type="compositionally biased region" description="Polar residues" evidence="1">
    <location>
        <begin position="228"/>
        <end position="252"/>
    </location>
</feature>
<feature type="compositionally biased region" description="Polar residues" evidence="1">
    <location>
        <begin position="369"/>
        <end position="382"/>
    </location>
</feature>
<reference evidence="2" key="1">
    <citation type="submission" date="2020-01" db="EMBL/GenBank/DDBJ databases">
        <title>Identification and distribution of gene clusters putatively required for synthesis of sphingolipid metabolism inhibitors in phylogenetically diverse species of the filamentous fungus Fusarium.</title>
        <authorList>
            <person name="Kim H.-S."/>
            <person name="Busman M."/>
            <person name="Brown D.W."/>
            <person name="Divon H."/>
            <person name="Uhlig S."/>
            <person name="Proctor R.H."/>
        </authorList>
    </citation>
    <scope>NUCLEOTIDE SEQUENCE</scope>
    <source>
        <strain evidence="2">NRRL 53441</strain>
    </source>
</reference>
<feature type="region of interest" description="Disordered" evidence="1">
    <location>
        <begin position="176"/>
        <end position="309"/>
    </location>
</feature>
<comment type="caution">
    <text evidence="2">The sequence shown here is derived from an EMBL/GenBank/DDBJ whole genome shotgun (WGS) entry which is preliminary data.</text>
</comment>
<gene>
    <name evidence="2" type="ORF">F53441_7412</name>
</gene>
<name>A0A8H4NS88_9HYPO</name>
<proteinExistence type="predicted"/>
<feature type="compositionally biased region" description="Basic residues" evidence="1">
    <location>
        <begin position="389"/>
        <end position="398"/>
    </location>
</feature>
<feature type="region of interest" description="Disordered" evidence="1">
    <location>
        <begin position="138"/>
        <end position="161"/>
    </location>
</feature>
<evidence type="ECO:0000256" key="1">
    <source>
        <dbReference type="SAM" id="MobiDB-lite"/>
    </source>
</evidence>
<dbReference type="AlphaFoldDB" id="A0A8H4NS88"/>
<keyword evidence="3" id="KW-1185">Reference proteome</keyword>
<feature type="compositionally biased region" description="Basic and acidic residues" evidence="1">
    <location>
        <begin position="176"/>
        <end position="185"/>
    </location>
</feature>
<dbReference type="OrthoDB" id="4161727at2759"/>
<evidence type="ECO:0000313" key="2">
    <source>
        <dbReference type="EMBL" id="KAF4449294.1"/>
    </source>
</evidence>
<protein>
    <recommendedName>
        <fullName evidence="4">C2H2-type domain-containing protein</fullName>
    </recommendedName>
</protein>
<feature type="compositionally biased region" description="Acidic residues" evidence="1">
    <location>
        <begin position="403"/>
        <end position="413"/>
    </location>
</feature>
<feature type="region of interest" description="Disordered" evidence="1">
    <location>
        <begin position="1"/>
        <end position="42"/>
    </location>
</feature>
<dbReference type="PANTHER" id="PTHR38166">
    <property type="entry name" value="C2H2-TYPE DOMAIN-CONTAINING PROTEIN-RELATED"/>
    <property type="match status" value="1"/>
</dbReference>
<dbReference type="PANTHER" id="PTHR38166:SF1">
    <property type="entry name" value="C2H2-TYPE DOMAIN-CONTAINING PROTEIN"/>
    <property type="match status" value="1"/>
</dbReference>
<evidence type="ECO:0000313" key="3">
    <source>
        <dbReference type="Proteomes" id="UP000605986"/>
    </source>
</evidence>
<evidence type="ECO:0008006" key="4">
    <source>
        <dbReference type="Google" id="ProtNLM"/>
    </source>
</evidence>
<sequence>MDRKPLPMNSLQGPMNAMPIMAAEPSDPSRQRPSRSTSSLIKRARGKFRSLLDIKTRIGDRRDPQVLRDLVKGHLGTDDLEIQPTKGAIQMPIEAPPPNENELREAVFPKTLEEQRRGMFAFQDPSVMLGEDISASSPTADLGWLPVDEQKSNSGTARNMSRMLLTMRKFSMRLRDSKAAHEHPGQEPYRPPRSRSATIPRDSPTRGLNDTLRAMNQNSRRIEKSRRGTSATQDNNARGASSELTEFASSTGFDCESRRDDSPTHTMMQSRSRKDWSETIASGHGSSATSIEEETSSASATDDNDGASDVTDYTDISLIERFESFLVPSNIALLSALMSIKDEVISRMVRRAQLATPSAQGVRQHVSGKAQSTQFVSEDSGTSSSNNSSHRHLPNARKRLLDNDDQGYDAGDGGDEKERRTREDLTSALLPSQRTQKFACPFYKKYPESSSLPKSCHGPGWQSVHRVKEHIYRRHQRPIHRCARCLVFFEDERELIEHTRAEQRCDNQSAPAEEEIIYITQAQERALRKRHRNIPEEERWILVFQVVFPDVPADHIPSPYYKIDPGDLATDAATLDEFRAFVVQELPSRIINDVNNHLRFLPGVTIVGDQMASILRETIQEVVGEFMHVPESQGRHQVTSPVMGVGSETDLGEISALTTRNISVIPLHPLDISSMCQPSWLPGMTSPSPWSDNLYADPSAVLSQDLGLQPSFMMTDSVPRTQVLGSEPSSGGHYFRHKGTQDEGHVDELFGFPDFLEHF</sequence>
<dbReference type="EMBL" id="JAADJG010000293">
    <property type="protein sequence ID" value="KAF4449294.1"/>
    <property type="molecule type" value="Genomic_DNA"/>
</dbReference>
<feature type="compositionally biased region" description="Low complexity" evidence="1">
    <location>
        <begin position="286"/>
        <end position="301"/>
    </location>
</feature>